<feature type="transmembrane region" description="Helical" evidence="5">
    <location>
        <begin position="292"/>
        <end position="313"/>
    </location>
</feature>
<keyword evidence="3 5" id="KW-1133">Transmembrane helix</keyword>
<feature type="transmembrane region" description="Helical" evidence="5">
    <location>
        <begin position="97"/>
        <end position="118"/>
    </location>
</feature>
<dbReference type="EMBL" id="CP046173">
    <property type="protein sequence ID" value="QIS24669.1"/>
    <property type="molecule type" value="Genomic_DNA"/>
</dbReference>
<feature type="transmembrane region" description="Helical" evidence="5">
    <location>
        <begin position="193"/>
        <end position="211"/>
    </location>
</feature>
<feature type="transmembrane region" description="Helical" evidence="5">
    <location>
        <begin position="325"/>
        <end position="344"/>
    </location>
</feature>
<evidence type="ECO:0000259" key="6">
    <source>
        <dbReference type="PROSITE" id="PS50850"/>
    </source>
</evidence>
<dbReference type="Pfam" id="PF07690">
    <property type="entry name" value="MFS_1"/>
    <property type="match status" value="1"/>
</dbReference>
<dbReference type="SUPFAM" id="SSF103473">
    <property type="entry name" value="MFS general substrate transporter"/>
    <property type="match status" value="1"/>
</dbReference>
<gene>
    <name evidence="7" type="ORF">F6W96_36085</name>
</gene>
<name>A0A6G9ZG97_9NOCA</name>
<dbReference type="InterPro" id="IPR011701">
    <property type="entry name" value="MFS"/>
</dbReference>
<evidence type="ECO:0000256" key="4">
    <source>
        <dbReference type="ARBA" id="ARBA00023136"/>
    </source>
</evidence>
<feature type="transmembrane region" description="Helical" evidence="5">
    <location>
        <begin position="223"/>
        <end position="239"/>
    </location>
</feature>
<feature type="transmembrane region" description="Helical" evidence="5">
    <location>
        <begin position="397"/>
        <end position="415"/>
    </location>
</feature>
<dbReference type="CDD" id="cd17321">
    <property type="entry name" value="MFS_MMR_MDR_like"/>
    <property type="match status" value="1"/>
</dbReference>
<keyword evidence="2 5" id="KW-0812">Transmembrane</keyword>
<dbReference type="GO" id="GO:0005886">
    <property type="term" value="C:plasma membrane"/>
    <property type="evidence" value="ECO:0007669"/>
    <property type="project" value="UniProtKB-SubCell"/>
</dbReference>
<evidence type="ECO:0000256" key="1">
    <source>
        <dbReference type="ARBA" id="ARBA00004651"/>
    </source>
</evidence>
<feature type="transmembrane region" description="Helical" evidence="5">
    <location>
        <begin position="427"/>
        <end position="451"/>
    </location>
</feature>
<sequence>MRKWLPLLTICLGTFMLLVDVTIVNVALPDMRHSLGASFGALQWVVDGYALAMAALLLGAGSIADRAGHRRTYLVSIGLFVAASLLCGLAPTPTVLVAARIVQGIGAAAMSCTTFALLNDSYAGRDRAVAYGLWGAVAGASSAVGPVVGGLLTEVASWRWIFFVNGPIGVAAMVLCVVVLPAGRIGRGGRIDAPGMLAFSAFAGALTYALIRANERDWSDPVVGWTLSAAAALLLIFLARERLSAEPMLDLALLRQRAFAGVLIAAICLYFAAFAALMYTQIWMQSVLGMSPIGAGLVGLPLSATAFLVSGTVGRHLHGAPLGRVLGGGLIVIGAGGVLGALLLGGESAWWALLPGFVVVGAGVGLTTATLGSAAVATVSPERAGMATGAVNTVQQLGYALGIAALGGVFTGGAQGSPSEHGLPTAAGAQLTLAISGVAGLLGGAVVFLMLRRGRATPLPDEPVGASAPITR</sequence>
<evidence type="ECO:0000313" key="7">
    <source>
        <dbReference type="EMBL" id="QIS24669.1"/>
    </source>
</evidence>
<accession>A0A6G9ZG97</accession>
<organism evidence="7 8">
    <name type="scientific">Nocardia terpenica</name>
    <dbReference type="NCBI Taxonomy" id="455432"/>
    <lineage>
        <taxon>Bacteria</taxon>
        <taxon>Bacillati</taxon>
        <taxon>Actinomycetota</taxon>
        <taxon>Actinomycetes</taxon>
        <taxon>Mycobacteriales</taxon>
        <taxon>Nocardiaceae</taxon>
        <taxon>Nocardia</taxon>
    </lineage>
</organism>
<dbReference type="PRINTS" id="PR01036">
    <property type="entry name" value="TCRTETB"/>
</dbReference>
<feature type="transmembrane region" description="Helical" evidence="5">
    <location>
        <begin position="72"/>
        <end position="91"/>
    </location>
</feature>
<dbReference type="PANTHER" id="PTHR42718">
    <property type="entry name" value="MAJOR FACILITATOR SUPERFAMILY MULTIDRUG TRANSPORTER MFSC"/>
    <property type="match status" value="1"/>
</dbReference>
<dbReference type="PANTHER" id="PTHR42718:SF49">
    <property type="entry name" value="EXPORT PROTEIN"/>
    <property type="match status" value="1"/>
</dbReference>
<feature type="transmembrane region" description="Helical" evidence="5">
    <location>
        <begin position="7"/>
        <end position="28"/>
    </location>
</feature>
<feature type="domain" description="Major facilitator superfamily (MFS) profile" evidence="6">
    <location>
        <begin position="6"/>
        <end position="455"/>
    </location>
</feature>
<dbReference type="Proteomes" id="UP000500953">
    <property type="component" value="Chromosome"/>
</dbReference>
<dbReference type="Gene3D" id="1.20.1250.20">
    <property type="entry name" value="MFS general substrate transporter like domains"/>
    <property type="match status" value="1"/>
</dbReference>
<evidence type="ECO:0000256" key="2">
    <source>
        <dbReference type="ARBA" id="ARBA00022692"/>
    </source>
</evidence>
<evidence type="ECO:0000256" key="3">
    <source>
        <dbReference type="ARBA" id="ARBA00022989"/>
    </source>
</evidence>
<comment type="subcellular location">
    <subcellularLocation>
        <location evidence="1">Cell membrane</location>
        <topology evidence="1">Multi-pass membrane protein</topology>
    </subcellularLocation>
</comment>
<feature type="transmembrane region" description="Helical" evidence="5">
    <location>
        <begin position="158"/>
        <end position="181"/>
    </location>
</feature>
<feature type="transmembrane region" description="Helical" evidence="5">
    <location>
        <begin position="40"/>
        <end position="60"/>
    </location>
</feature>
<keyword evidence="4 5" id="KW-0472">Membrane</keyword>
<dbReference type="GO" id="GO:0022857">
    <property type="term" value="F:transmembrane transporter activity"/>
    <property type="evidence" value="ECO:0007669"/>
    <property type="project" value="InterPro"/>
</dbReference>
<evidence type="ECO:0000313" key="8">
    <source>
        <dbReference type="Proteomes" id="UP000500953"/>
    </source>
</evidence>
<feature type="transmembrane region" description="Helical" evidence="5">
    <location>
        <begin position="130"/>
        <end position="152"/>
    </location>
</feature>
<protein>
    <submittedName>
        <fullName evidence="7">MFS transporter</fullName>
    </submittedName>
</protein>
<dbReference type="AlphaFoldDB" id="A0A6G9ZG97"/>
<proteinExistence type="predicted"/>
<feature type="transmembrane region" description="Helical" evidence="5">
    <location>
        <begin position="350"/>
        <end position="376"/>
    </location>
</feature>
<feature type="transmembrane region" description="Helical" evidence="5">
    <location>
        <begin position="259"/>
        <end position="280"/>
    </location>
</feature>
<dbReference type="InterPro" id="IPR036259">
    <property type="entry name" value="MFS_trans_sf"/>
</dbReference>
<dbReference type="InterPro" id="IPR020846">
    <property type="entry name" value="MFS_dom"/>
</dbReference>
<dbReference type="PROSITE" id="PS50850">
    <property type="entry name" value="MFS"/>
    <property type="match status" value="1"/>
</dbReference>
<reference evidence="7 8" key="1">
    <citation type="journal article" date="2019" name="ACS Chem. Biol.">
        <title>Identification and Mobilization of a Cryptic Antibiotic Biosynthesis Gene Locus from a Human-Pathogenic Nocardia Isolate.</title>
        <authorList>
            <person name="Herisse M."/>
            <person name="Ishida K."/>
            <person name="Porter J.L."/>
            <person name="Howden B."/>
            <person name="Hertweck C."/>
            <person name="Stinear T.P."/>
            <person name="Pidot S.J."/>
        </authorList>
    </citation>
    <scope>NUCLEOTIDE SEQUENCE [LARGE SCALE GENOMIC DNA]</scope>
    <source>
        <strain evidence="7 8">AUSMDU00012715</strain>
    </source>
</reference>
<evidence type="ECO:0000256" key="5">
    <source>
        <dbReference type="SAM" id="Phobius"/>
    </source>
</evidence>
<dbReference type="Gene3D" id="1.20.1720.10">
    <property type="entry name" value="Multidrug resistance protein D"/>
    <property type="match status" value="1"/>
</dbReference>